<evidence type="ECO:0000256" key="1">
    <source>
        <dbReference type="SAM" id="Coils"/>
    </source>
</evidence>
<sequence length="191" mass="22748">MNNKPPGMNYETLKYLSPRIKRLLFSKQPMSIRSDIIKEFQGIAYNPGLIRYNIKSIKVEHRFIVLNLFINKNVGDLKRILSVIYKQDENFGLNKIDEEKDISCKTGLSSQMLDDYLITLLVVYIYLLERNIKMLVCGLKLARKGKFYQLTEFCHELLIKHLRKENKNEEMREQIQMMKNDKLDIYNEYNK</sequence>
<keyword evidence="1" id="KW-0175">Coiled coil</keyword>
<protein>
    <submittedName>
        <fullName evidence="2">Uncharacterized protein</fullName>
    </submittedName>
</protein>
<reference evidence="2 3" key="1">
    <citation type="submission" date="2019-01" db="EMBL/GenBank/DDBJ databases">
        <title>Genomes sequencing and comparative genomics of infectious freshwater microsporidia, Cucumispora dikerogammari and Thelohania contejeani.</title>
        <authorList>
            <person name="Cormier A."/>
            <person name="Giraud I."/>
            <person name="Wattier R."/>
            <person name="Teixeira M."/>
            <person name="Grandjean F."/>
            <person name="Rigaud T."/>
            <person name="Cordaux R."/>
        </authorList>
    </citation>
    <scope>NUCLEOTIDE SEQUENCE [LARGE SCALE GENOMIC DNA]</scope>
    <source>
        <strain evidence="2">T1</strain>
        <tissue evidence="2">Spores</tissue>
    </source>
</reference>
<proteinExistence type="predicted"/>
<feature type="coiled-coil region" evidence="1">
    <location>
        <begin position="161"/>
        <end position="188"/>
    </location>
</feature>
<name>A0ABQ7HW46_9MICR</name>
<comment type="caution">
    <text evidence="2">The sequence shown here is derived from an EMBL/GenBank/DDBJ whole genome shotgun (WGS) entry which is preliminary data.</text>
</comment>
<evidence type="ECO:0000313" key="3">
    <source>
        <dbReference type="Proteomes" id="UP001516464"/>
    </source>
</evidence>
<gene>
    <name evidence="2" type="ORF">TCON_2438</name>
</gene>
<accession>A0ABQ7HW46</accession>
<organism evidence="2 3">
    <name type="scientific">Astathelohania contejeani</name>
    <dbReference type="NCBI Taxonomy" id="164912"/>
    <lineage>
        <taxon>Eukaryota</taxon>
        <taxon>Fungi</taxon>
        <taxon>Fungi incertae sedis</taxon>
        <taxon>Microsporidia</taxon>
        <taxon>Astathelohaniidae</taxon>
        <taxon>Astathelohania</taxon>
    </lineage>
</organism>
<dbReference type="Proteomes" id="UP001516464">
    <property type="component" value="Unassembled WGS sequence"/>
</dbReference>
<dbReference type="EMBL" id="SBIQ01000308">
    <property type="protein sequence ID" value="KAF7680945.1"/>
    <property type="molecule type" value="Genomic_DNA"/>
</dbReference>
<evidence type="ECO:0000313" key="2">
    <source>
        <dbReference type="EMBL" id="KAF7680945.1"/>
    </source>
</evidence>
<keyword evidence="3" id="KW-1185">Reference proteome</keyword>